<dbReference type="GO" id="GO:0005049">
    <property type="term" value="F:nuclear export signal receptor activity"/>
    <property type="evidence" value="ECO:0007669"/>
    <property type="project" value="TreeGrafter"/>
</dbReference>
<dbReference type="Gene3D" id="1.25.10.10">
    <property type="entry name" value="Leucine-rich Repeat Variant"/>
    <property type="match status" value="1"/>
</dbReference>
<evidence type="ECO:0000256" key="2">
    <source>
        <dbReference type="ARBA" id="ARBA00004496"/>
    </source>
</evidence>
<dbReference type="OrthoDB" id="3268246at2759"/>
<gene>
    <name evidence="8" type="ORF">B9Z19DRAFT_909277</name>
</gene>
<evidence type="ECO:0000313" key="9">
    <source>
        <dbReference type="Proteomes" id="UP000244722"/>
    </source>
</evidence>
<dbReference type="Pfam" id="PF03810">
    <property type="entry name" value="IBN_N"/>
    <property type="match status" value="1"/>
</dbReference>
<name>A0A2T6ZRP2_TUBBO</name>
<keyword evidence="9" id="KW-1185">Reference proteome</keyword>
<dbReference type="PANTHER" id="PTHR10997:SF8">
    <property type="entry name" value="EXPORTIN-2"/>
    <property type="match status" value="1"/>
</dbReference>
<feature type="non-terminal residue" evidence="8">
    <location>
        <position position="474"/>
    </location>
</feature>
<dbReference type="GO" id="GO:0006606">
    <property type="term" value="P:protein import into nucleus"/>
    <property type="evidence" value="ECO:0007669"/>
    <property type="project" value="TreeGrafter"/>
</dbReference>
<keyword evidence="5" id="KW-0653">Protein transport</keyword>
<evidence type="ECO:0000259" key="7">
    <source>
        <dbReference type="PROSITE" id="PS50166"/>
    </source>
</evidence>
<keyword evidence="4" id="KW-0963">Cytoplasm</keyword>
<evidence type="ECO:0000256" key="5">
    <source>
        <dbReference type="ARBA" id="ARBA00022927"/>
    </source>
</evidence>
<dbReference type="InterPro" id="IPR011989">
    <property type="entry name" value="ARM-like"/>
</dbReference>
<evidence type="ECO:0000256" key="1">
    <source>
        <dbReference type="ARBA" id="ARBA00004123"/>
    </source>
</evidence>
<dbReference type="InterPro" id="IPR016024">
    <property type="entry name" value="ARM-type_fold"/>
</dbReference>
<dbReference type="EMBL" id="NESQ01000128">
    <property type="protein sequence ID" value="PUU78136.1"/>
    <property type="molecule type" value="Genomic_DNA"/>
</dbReference>
<dbReference type="SUPFAM" id="SSF48371">
    <property type="entry name" value="ARM repeat"/>
    <property type="match status" value="1"/>
</dbReference>
<dbReference type="STRING" id="42251.A0A2T6ZRP2"/>
<dbReference type="GO" id="GO:0005635">
    <property type="term" value="C:nuclear envelope"/>
    <property type="evidence" value="ECO:0007669"/>
    <property type="project" value="TreeGrafter"/>
</dbReference>
<reference evidence="8 9" key="1">
    <citation type="submission" date="2017-04" db="EMBL/GenBank/DDBJ databases">
        <title>Draft genome sequence of Tuber borchii Vittad., a whitish edible truffle.</title>
        <authorList>
            <consortium name="DOE Joint Genome Institute"/>
            <person name="Murat C."/>
            <person name="Kuo A."/>
            <person name="Barry K.W."/>
            <person name="Clum A."/>
            <person name="Dockter R.B."/>
            <person name="Fauchery L."/>
            <person name="Iotti M."/>
            <person name="Kohler A."/>
            <person name="Labutti K."/>
            <person name="Lindquist E.A."/>
            <person name="Lipzen A."/>
            <person name="Ohm R.A."/>
            <person name="Wang M."/>
            <person name="Grigoriev I.V."/>
            <person name="Zambonelli A."/>
            <person name="Martin F.M."/>
        </authorList>
    </citation>
    <scope>NUCLEOTIDE SEQUENCE [LARGE SCALE GENOMIC DNA]</scope>
    <source>
        <strain evidence="8 9">Tbo3840</strain>
    </source>
</reference>
<dbReference type="PANTHER" id="PTHR10997">
    <property type="entry name" value="IMPORTIN-7, 8, 11"/>
    <property type="match status" value="1"/>
</dbReference>
<organism evidence="8 9">
    <name type="scientific">Tuber borchii</name>
    <name type="common">White truffle</name>
    <dbReference type="NCBI Taxonomy" id="42251"/>
    <lineage>
        <taxon>Eukaryota</taxon>
        <taxon>Fungi</taxon>
        <taxon>Dikarya</taxon>
        <taxon>Ascomycota</taxon>
        <taxon>Pezizomycotina</taxon>
        <taxon>Pezizomycetes</taxon>
        <taxon>Pezizales</taxon>
        <taxon>Tuberaceae</taxon>
        <taxon>Tuber</taxon>
    </lineage>
</organism>
<evidence type="ECO:0000313" key="8">
    <source>
        <dbReference type="EMBL" id="PUU78136.1"/>
    </source>
</evidence>
<accession>A0A2T6ZRP2</accession>
<dbReference type="InterPro" id="IPR001494">
    <property type="entry name" value="Importin-beta_N"/>
</dbReference>
<dbReference type="InterPro" id="IPR013713">
    <property type="entry name" value="XPO2_central"/>
</dbReference>
<feature type="domain" description="Importin N-terminal" evidence="7">
    <location>
        <begin position="24"/>
        <end position="97"/>
    </location>
</feature>
<evidence type="ECO:0000256" key="4">
    <source>
        <dbReference type="ARBA" id="ARBA00022490"/>
    </source>
</evidence>
<dbReference type="AlphaFoldDB" id="A0A2T6ZRP2"/>
<dbReference type="Pfam" id="PF08506">
    <property type="entry name" value="Cse1"/>
    <property type="match status" value="1"/>
</dbReference>
<keyword evidence="3" id="KW-0813">Transport</keyword>
<dbReference type="SMART" id="SM00913">
    <property type="entry name" value="IBN_N"/>
    <property type="match status" value="1"/>
</dbReference>
<dbReference type="GO" id="GO:0006611">
    <property type="term" value="P:protein export from nucleus"/>
    <property type="evidence" value="ECO:0007669"/>
    <property type="project" value="TreeGrafter"/>
</dbReference>
<evidence type="ECO:0000256" key="3">
    <source>
        <dbReference type="ARBA" id="ARBA00022448"/>
    </source>
</evidence>
<protein>
    <submittedName>
        <fullName evidence="8">Cse1-domain-containing protein</fullName>
    </submittedName>
</protein>
<keyword evidence="6" id="KW-0539">Nucleus</keyword>
<sequence>MAANIQALAQLLDTSLIPSQNKQAESSLRASENQEGFAPLLLQIVASDSFASNTRLAAALYFKNLLGRNWTDEEGRYKMAESEVVAVKRDLVGLMITVPPALQVQLGEAISVIAESDFWQRWDTLIDDLVSKLTPDNAQVNNGVLQVAHAIFKRWRPLFRSDDLFTEINHVLQKFAAPFLKLVEATDQQITQAQNNKPALDGYFQTLNLIIKISFDLNCQDLAPDFEENLTTIMGLLHKYLTFTNPLLVTDDDDESGPLERVKAGICEFLQLFTTKYEDVFDEMLQNFVNSTWMLLTTTGPEPKYDILVSKALQFLTAVARSSKHAQNFSTVAVLEQVVEKIILPNMTLRTSDEELFEDDPIEFIRRDLEGSDSDTRRRASTDFLRQLLEQFDKTVTEVVYKYINHYLQDYNSNPKANWRSKDTALYLFSSIAAKGTTERKGVTHTNLLVDVVEFFQNHIAADLIAPFDDVQPI</sequence>
<comment type="subcellular location">
    <subcellularLocation>
        <location evidence="2">Cytoplasm</location>
    </subcellularLocation>
    <subcellularLocation>
        <location evidence="1">Nucleus</location>
    </subcellularLocation>
</comment>
<dbReference type="PROSITE" id="PS50166">
    <property type="entry name" value="IMPORTIN_B_NT"/>
    <property type="match status" value="1"/>
</dbReference>
<comment type="caution">
    <text evidence="8">The sequence shown here is derived from an EMBL/GenBank/DDBJ whole genome shotgun (WGS) entry which is preliminary data.</text>
</comment>
<evidence type="ECO:0000256" key="6">
    <source>
        <dbReference type="ARBA" id="ARBA00023242"/>
    </source>
</evidence>
<dbReference type="GO" id="GO:0031267">
    <property type="term" value="F:small GTPase binding"/>
    <property type="evidence" value="ECO:0007669"/>
    <property type="project" value="InterPro"/>
</dbReference>
<dbReference type="GO" id="GO:0005829">
    <property type="term" value="C:cytosol"/>
    <property type="evidence" value="ECO:0007669"/>
    <property type="project" value="TreeGrafter"/>
</dbReference>
<proteinExistence type="predicted"/>
<dbReference type="Proteomes" id="UP000244722">
    <property type="component" value="Unassembled WGS sequence"/>
</dbReference>